<dbReference type="InterPro" id="IPR051310">
    <property type="entry name" value="MCP_chemotaxis"/>
</dbReference>
<dbReference type="InterPro" id="IPR004089">
    <property type="entry name" value="MCPsignal_dom"/>
</dbReference>
<dbReference type="Gene3D" id="1.10.287.950">
    <property type="entry name" value="Methyl-accepting chemotaxis protein"/>
    <property type="match status" value="1"/>
</dbReference>
<dbReference type="Pfam" id="PF00015">
    <property type="entry name" value="MCPsignal"/>
    <property type="match status" value="1"/>
</dbReference>
<keyword evidence="3" id="KW-0807">Transducer</keyword>
<dbReference type="SMART" id="SM00304">
    <property type="entry name" value="HAMP"/>
    <property type="match status" value="1"/>
</dbReference>
<name>A0AA91DSX7_VARPD</name>
<dbReference type="Proteomes" id="UP000077852">
    <property type="component" value="Unassembled WGS sequence"/>
</dbReference>
<protein>
    <submittedName>
        <fullName evidence="8">Chemotaxis protein</fullName>
    </submittedName>
</protein>
<dbReference type="CDD" id="cd19411">
    <property type="entry name" value="MCP2201-like_sensor"/>
    <property type="match status" value="1"/>
</dbReference>
<proteinExistence type="inferred from homology"/>
<feature type="region of interest" description="Disordered" evidence="4">
    <location>
        <begin position="530"/>
        <end position="577"/>
    </location>
</feature>
<feature type="compositionally biased region" description="Low complexity" evidence="4">
    <location>
        <begin position="539"/>
        <end position="565"/>
    </location>
</feature>
<evidence type="ECO:0000256" key="5">
    <source>
        <dbReference type="SAM" id="Phobius"/>
    </source>
</evidence>
<evidence type="ECO:0000313" key="9">
    <source>
        <dbReference type="Proteomes" id="UP000077852"/>
    </source>
</evidence>
<sequence length="577" mass="60804">MRSFLNLRIGTRLGAGFAAVLLMLAGAIGLGLQAMGDVQSRLEGIVEGNNVRMAAVNTMSDAVREIAILDGNLILLTEEAAMREESKKIASARERYTEAHKTLEKTLTGPEGKALLARADEKAALLLPLNSQLSELALQNKNEEATQVFITKFQPAVRGVLAELDAMDATESRQAQAANREAAEGYAWSRNLMLALGGFAILFGAAIAWFTTRSITRPIGEAVQVAEKVAAGDITSRIEVHSKDETGRLMAALKAMNESLIRIVRDVRMGTDTIATASSQIASGNQDLSSRTEQQASSLEQTAASMEQLTSTVKQNADNARQANQLAVSASEVAVKGGSVVSQVVGTMGSIDASSKKIVDIIGVIDGIAFQTNILALNAAVEAARAGEQGRGFAVVASEVRSLAQRSAAAAKEIKTLIGDSVEKVEEGSKQVAEAGRTMEEIVGSVKRVTDIMGEITAASQEQTSGIEQINQAITQMDQVTQQNAALVEEASAAAQSLQEQAGSLVQTVSIFKIDANAVATVRPGFTRITPIPRPAKPARPLAKQPAKALPARRAPAAAPAPQLAMAGDPKGDWTEF</sequence>
<accession>A0AA91DSX7</accession>
<evidence type="ECO:0000313" key="8">
    <source>
        <dbReference type="EMBL" id="OAK66698.1"/>
    </source>
</evidence>
<comment type="caution">
    <text evidence="8">The sequence shown here is derived from an EMBL/GenBank/DDBJ whole genome shotgun (WGS) entry which is preliminary data.</text>
</comment>
<comment type="similarity">
    <text evidence="2">Belongs to the methyl-accepting chemotaxis (MCP) protein family.</text>
</comment>
<dbReference type="RefSeq" id="WP_081265896.1">
    <property type="nucleotide sequence ID" value="NZ_LVHG01000013.1"/>
</dbReference>
<dbReference type="InterPro" id="IPR003660">
    <property type="entry name" value="HAMP_dom"/>
</dbReference>
<organism evidence="8 9">
    <name type="scientific">Variovorax paradoxus</name>
    <dbReference type="NCBI Taxonomy" id="34073"/>
    <lineage>
        <taxon>Bacteria</taxon>
        <taxon>Pseudomonadati</taxon>
        <taxon>Pseudomonadota</taxon>
        <taxon>Betaproteobacteria</taxon>
        <taxon>Burkholderiales</taxon>
        <taxon>Comamonadaceae</taxon>
        <taxon>Variovorax</taxon>
    </lineage>
</organism>
<dbReference type="AlphaFoldDB" id="A0AA91DSX7"/>
<feature type="domain" description="Methyl-accepting transducer" evidence="6">
    <location>
        <begin position="270"/>
        <end position="499"/>
    </location>
</feature>
<evidence type="ECO:0000259" key="6">
    <source>
        <dbReference type="PROSITE" id="PS50111"/>
    </source>
</evidence>
<dbReference type="SUPFAM" id="SSF58104">
    <property type="entry name" value="Methyl-accepting chemotaxis protein (MCP) signaling domain"/>
    <property type="match status" value="1"/>
</dbReference>
<dbReference type="PANTHER" id="PTHR43531:SF14">
    <property type="entry name" value="METHYL-ACCEPTING CHEMOTAXIS PROTEIN I-RELATED"/>
    <property type="match status" value="1"/>
</dbReference>
<keyword evidence="1" id="KW-0488">Methylation</keyword>
<evidence type="ECO:0000256" key="4">
    <source>
        <dbReference type="SAM" id="MobiDB-lite"/>
    </source>
</evidence>
<keyword evidence="5" id="KW-0472">Membrane</keyword>
<feature type="domain" description="HAMP" evidence="7">
    <location>
        <begin position="213"/>
        <end position="265"/>
    </location>
</feature>
<dbReference type="PROSITE" id="PS50111">
    <property type="entry name" value="CHEMOTAXIS_TRANSDUC_2"/>
    <property type="match status" value="1"/>
</dbReference>
<dbReference type="EMBL" id="LVHG01000013">
    <property type="protein sequence ID" value="OAK66698.1"/>
    <property type="molecule type" value="Genomic_DNA"/>
</dbReference>
<dbReference type="FunFam" id="1.10.287.950:FF:000002">
    <property type="entry name" value="Methyl-accepting chemotaxis protein"/>
    <property type="match status" value="1"/>
</dbReference>
<dbReference type="InterPro" id="IPR047347">
    <property type="entry name" value="YvaQ-like_sensor"/>
</dbReference>
<dbReference type="PANTHER" id="PTHR43531">
    <property type="entry name" value="PROTEIN ICFG"/>
    <property type="match status" value="1"/>
</dbReference>
<dbReference type="SMART" id="SM00283">
    <property type="entry name" value="MA"/>
    <property type="match status" value="1"/>
</dbReference>
<dbReference type="Gene3D" id="6.10.340.10">
    <property type="match status" value="1"/>
</dbReference>
<reference evidence="8 9" key="1">
    <citation type="submission" date="2016-03" db="EMBL/GenBank/DDBJ databases">
        <title>Genome sequence of Variovorax paradoxus KB5.</title>
        <authorList>
            <person name="Jeong H."/>
            <person name="Hong C.E."/>
            <person name="Jo S.H."/>
            <person name="Park J.M."/>
        </authorList>
    </citation>
    <scope>NUCLEOTIDE SEQUENCE [LARGE SCALE GENOMIC DNA]</scope>
    <source>
        <strain evidence="8 9">KB5</strain>
    </source>
</reference>
<evidence type="ECO:0000256" key="3">
    <source>
        <dbReference type="PROSITE-ProRule" id="PRU00284"/>
    </source>
</evidence>
<dbReference type="InterPro" id="IPR024478">
    <property type="entry name" value="HlyB_4HB_MCP"/>
</dbReference>
<dbReference type="GO" id="GO:0006935">
    <property type="term" value="P:chemotaxis"/>
    <property type="evidence" value="ECO:0007669"/>
    <property type="project" value="TreeGrafter"/>
</dbReference>
<dbReference type="Pfam" id="PF12729">
    <property type="entry name" value="4HB_MCP_1"/>
    <property type="match status" value="1"/>
</dbReference>
<dbReference type="Pfam" id="PF00672">
    <property type="entry name" value="HAMP"/>
    <property type="match status" value="1"/>
</dbReference>
<dbReference type="PROSITE" id="PS50885">
    <property type="entry name" value="HAMP"/>
    <property type="match status" value="1"/>
</dbReference>
<gene>
    <name evidence="8" type="ORF">A3K87_05675</name>
</gene>
<keyword evidence="5" id="KW-0812">Transmembrane</keyword>
<feature type="region of interest" description="Disordered" evidence="4">
    <location>
        <begin position="281"/>
        <end position="305"/>
    </location>
</feature>
<evidence type="ECO:0000256" key="1">
    <source>
        <dbReference type="ARBA" id="ARBA00022481"/>
    </source>
</evidence>
<dbReference type="GO" id="GO:0004888">
    <property type="term" value="F:transmembrane signaling receptor activity"/>
    <property type="evidence" value="ECO:0007669"/>
    <property type="project" value="TreeGrafter"/>
</dbReference>
<dbReference type="GO" id="GO:0007165">
    <property type="term" value="P:signal transduction"/>
    <property type="evidence" value="ECO:0007669"/>
    <property type="project" value="UniProtKB-KW"/>
</dbReference>
<dbReference type="CDD" id="cd06225">
    <property type="entry name" value="HAMP"/>
    <property type="match status" value="1"/>
</dbReference>
<evidence type="ECO:0000259" key="7">
    <source>
        <dbReference type="PROSITE" id="PS50885"/>
    </source>
</evidence>
<evidence type="ECO:0000256" key="2">
    <source>
        <dbReference type="ARBA" id="ARBA00029447"/>
    </source>
</evidence>
<dbReference type="GO" id="GO:0005886">
    <property type="term" value="C:plasma membrane"/>
    <property type="evidence" value="ECO:0007669"/>
    <property type="project" value="TreeGrafter"/>
</dbReference>
<feature type="transmembrane region" description="Helical" evidence="5">
    <location>
        <begin position="192"/>
        <end position="210"/>
    </location>
</feature>
<keyword evidence="5" id="KW-1133">Transmembrane helix</keyword>
<dbReference type="CDD" id="cd11386">
    <property type="entry name" value="MCP_signal"/>
    <property type="match status" value="1"/>
</dbReference>